<sequence length="193" mass="22422">MYYYKFSSKYNKRATDYADIYIRDKAEKAVNIKTSQIQRSLAFIDTTITQFISGLNICLGFNNINDLSRFILKSDKVHYRYLIMVGAMKLQTTVKIQKLIENQENELPSLKAQGSKISAFPYTSPLQLLTKSSFWDGLLKLYFQEFHGAVPILSTTNFNPKTAPYHLLSAMYYCGYKFMPDQPEELTIYMNNY</sequence>
<accession>A0A137NWV5</accession>
<dbReference type="EMBL" id="KQ964651">
    <property type="protein sequence ID" value="KXN67222.1"/>
    <property type="molecule type" value="Genomic_DNA"/>
</dbReference>
<keyword evidence="2" id="KW-1185">Reference proteome</keyword>
<name>A0A137NWV5_CONC2</name>
<protein>
    <submittedName>
        <fullName evidence="1">Uncharacterized protein</fullName>
    </submittedName>
</protein>
<proteinExistence type="predicted"/>
<evidence type="ECO:0000313" key="1">
    <source>
        <dbReference type="EMBL" id="KXN67222.1"/>
    </source>
</evidence>
<dbReference type="OrthoDB" id="10067394at2759"/>
<feature type="non-terminal residue" evidence="1">
    <location>
        <position position="193"/>
    </location>
</feature>
<dbReference type="Proteomes" id="UP000070444">
    <property type="component" value="Unassembled WGS sequence"/>
</dbReference>
<reference evidence="1 2" key="1">
    <citation type="journal article" date="2015" name="Genome Biol. Evol.">
        <title>Phylogenomic analyses indicate that early fungi evolved digesting cell walls of algal ancestors of land plants.</title>
        <authorList>
            <person name="Chang Y."/>
            <person name="Wang S."/>
            <person name="Sekimoto S."/>
            <person name="Aerts A.L."/>
            <person name="Choi C."/>
            <person name="Clum A."/>
            <person name="LaButti K.M."/>
            <person name="Lindquist E.A."/>
            <person name="Yee Ngan C."/>
            <person name="Ohm R.A."/>
            <person name="Salamov A.A."/>
            <person name="Grigoriev I.V."/>
            <person name="Spatafora J.W."/>
            <person name="Berbee M.L."/>
        </authorList>
    </citation>
    <scope>NUCLEOTIDE SEQUENCE [LARGE SCALE GENOMIC DNA]</scope>
    <source>
        <strain evidence="1 2">NRRL 28638</strain>
    </source>
</reference>
<gene>
    <name evidence="1" type="ORF">CONCODRAFT_10765</name>
</gene>
<organism evidence="1 2">
    <name type="scientific">Conidiobolus coronatus (strain ATCC 28846 / CBS 209.66 / NRRL 28638)</name>
    <name type="common">Delacroixia coronata</name>
    <dbReference type="NCBI Taxonomy" id="796925"/>
    <lineage>
        <taxon>Eukaryota</taxon>
        <taxon>Fungi</taxon>
        <taxon>Fungi incertae sedis</taxon>
        <taxon>Zoopagomycota</taxon>
        <taxon>Entomophthoromycotina</taxon>
        <taxon>Entomophthoromycetes</taxon>
        <taxon>Entomophthorales</taxon>
        <taxon>Ancylistaceae</taxon>
        <taxon>Conidiobolus</taxon>
    </lineage>
</organism>
<dbReference type="AlphaFoldDB" id="A0A137NWV5"/>
<evidence type="ECO:0000313" key="2">
    <source>
        <dbReference type="Proteomes" id="UP000070444"/>
    </source>
</evidence>